<reference evidence="5" key="1">
    <citation type="journal article" date="2019" name="Int. J. Syst. Evol. Microbiol.">
        <title>The Global Catalogue of Microorganisms (GCM) 10K type strain sequencing project: providing services to taxonomists for standard genome sequencing and annotation.</title>
        <authorList>
            <consortium name="The Broad Institute Genomics Platform"/>
            <consortium name="The Broad Institute Genome Sequencing Center for Infectious Disease"/>
            <person name="Wu L."/>
            <person name="Ma J."/>
        </authorList>
    </citation>
    <scope>NUCLEOTIDE SEQUENCE [LARGE SCALE GENOMIC DNA]</scope>
    <source>
        <strain evidence="5">JCM 18302</strain>
    </source>
</reference>
<feature type="domain" description="MurNAc-LAA" evidence="3">
    <location>
        <begin position="128"/>
        <end position="249"/>
    </location>
</feature>
<gene>
    <name evidence="4" type="ORF">GCM10023320_45470</name>
</gene>
<feature type="signal peptide" evidence="2">
    <location>
        <begin position="1"/>
        <end position="23"/>
    </location>
</feature>
<feature type="chain" id="PRO_5046377884" description="MurNAc-LAA domain-containing protein" evidence="2">
    <location>
        <begin position="24"/>
        <end position="256"/>
    </location>
</feature>
<dbReference type="CDD" id="cd02696">
    <property type="entry name" value="MurNAc-LAA"/>
    <property type="match status" value="1"/>
</dbReference>
<dbReference type="Gene3D" id="3.40.630.40">
    <property type="entry name" value="Zn-dependent exopeptidases"/>
    <property type="match status" value="1"/>
</dbReference>
<dbReference type="PROSITE" id="PS51257">
    <property type="entry name" value="PROKAR_LIPOPROTEIN"/>
    <property type="match status" value="1"/>
</dbReference>
<dbReference type="PANTHER" id="PTHR30404:SF0">
    <property type="entry name" value="N-ACETYLMURAMOYL-L-ALANINE AMIDASE AMIC"/>
    <property type="match status" value="1"/>
</dbReference>
<proteinExistence type="predicted"/>
<sequence length="256" mass="25567">MSSSRWIAPVTAALLAISGCSDAVAGAAHGAAVVAPPAPPPPVVVLDPGHNGRNGAEPAAARRLVPDGRSGEKACNTAGTSTDAGYPEHAFAFDVAERVTTRLEAAGVQVVLTRADDHGVGPCVDERGRAGEAAGAAAVVSIHADGAARGAAGFHVAYSDPPLNPVQAGPARELATALRDAMRSGGFADSDYIGRDGLSARADLAGLNHATRPTALVECANMRNPAEAAVVSSPEGRDRYAGAIASGVLAFLGLKG</sequence>
<comment type="caution">
    <text evidence="4">The sequence shown here is derived from an EMBL/GenBank/DDBJ whole genome shotgun (WGS) entry which is preliminary data.</text>
</comment>
<organism evidence="4 5">
    <name type="scientific">Pseudonocardia adelaidensis</name>
    <dbReference type="NCBI Taxonomy" id="648754"/>
    <lineage>
        <taxon>Bacteria</taxon>
        <taxon>Bacillati</taxon>
        <taxon>Actinomycetota</taxon>
        <taxon>Actinomycetes</taxon>
        <taxon>Pseudonocardiales</taxon>
        <taxon>Pseudonocardiaceae</taxon>
        <taxon>Pseudonocardia</taxon>
    </lineage>
</organism>
<evidence type="ECO:0000313" key="5">
    <source>
        <dbReference type="Proteomes" id="UP001500804"/>
    </source>
</evidence>
<dbReference type="InterPro" id="IPR050695">
    <property type="entry name" value="N-acetylmuramoyl_amidase_3"/>
</dbReference>
<protein>
    <recommendedName>
        <fullName evidence="3">MurNAc-LAA domain-containing protein</fullName>
    </recommendedName>
</protein>
<dbReference type="InterPro" id="IPR002508">
    <property type="entry name" value="MurNAc-LAA_cat"/>
</dbReference>
<dbReference type="Proteomes" id="UP001500804">
    <property type="component" value="Unassembled WGS sequence"/>
</dbReference>
<evidence type="ECO:0000259" key="3">
    <source>
        <dbReference type="SMART" id="SM00646"/>
    </source>
</evidence>
<dbReference type="RefSeq" id="WP_345607298.1">
    <property type="nucleotide sequence ID" value="NZ_BAABJO010000017.1"/>
</dbReference>
<dbReference type="Pfam" id="PF01520">
    <property type="entry name" value="Amidase_3"/>
    <property type="match status" value="1"/>
</dbReference>
<dbReference type="SMART" id="SM00646">
    <property type="entry name" value="Ami_3"/>
    <property type="match status" value="1"/>
</dbReference>
<dbReference type="PANTHER" id="PTHR30404">
    <property type="entry name" value="N-ACETYLMURAMOYL-L-ALANINE AMIDASE"/>
    <property type="match status" value="1"/>
</dbReference>
<evidence type="ECO:0000256" key="2">
    <source>
        <dbReference type="SAM" id="SignalP"/>
    </source>
</evidence>
<evidence type="ECO:0000313" key="4">
    <source>
        <dbReference type="EMBL" id="GAA5127698.1"/>
    </source>
</evidence>
<evidence type="ECO:0000256" key="1">
    <source>
        <dbReference type="ARBA" id="ARBA00022801"/>
    </source>
</evidence>
<keyword evidence="2" id="KW-0732">Signal</keyword>
<dbReference type="SUPFAM" id="SSF53187">
    <property type="entry name" value="Zn-dependent exopeptidases"/>
    <property type="match status" value="1"/>
</dbReference>
<dbReference type="EMBL" id="BAABJO010000017">
    <property type="protein sequence ID" value="GAA5127698.1"/>
    <property type="molecule type" value="Genomic_DNA"/>
</dbReference>
<keyword evidence="1" id="KW-0378">Hydrolase</keyword>
<accession>A0ABP9NMS9</accession>
<name>A0ABP9NMS9_9PSEU</name>
<keyword evidence="5" id="KW-1185">Reference proteome</keyword>